<evidence type="ECO:0000256" key="3">
    <source>
        <dbReference type="ARBA" id="ARBA00022723"/>
    </source>
</evidence>
<dbReference type="GO" id="GO:0046872">
    <property type="term" value="F:metal ion binding"/>
    <property type="evidence" value="ECO:0007669"/>
    <property type="project" value="UniProtKB-KW"/>
</dbReference>
<dbReference type="PATRIC" id="fig|742817.3.peg.315"/>
<keyword evidence="2" id="KW-0949">S-adenosyl-L-methionine</keyword>
<dbReference type="AlphaFoldDB" id="H1DDG2"/>
<dbReference type="Pfam" id="PF13186">
    <property type="entry name" value="SPASM"/>
    <property type="match status" value="1"/>
</dbReference>
<keyword evidence="3" id="KW-0479">Metal-binding</keyword>
<dbReference type="InterPro" id="IPR007197">
    <property type="entry name" value="rSAM"/>
</dbReference>
<dbReference type="Gene3D" id="3.20.20.70">
    <property type="entry name" value="Aldolase class I"/>
    <property type="match status" value="1"/>
</dbReference>
<evidence type="ECO:0000256" key="4">
    <source>
        <dbReference type="ARBA" id="ARBA00023004"/>
    </source>
</evidence>
<evidence type="ECO:0000256" key="2">
    <source>
        <dbReference type="ARBA" id="ARBA00022691"/>
    </source>
</evidence>
<dbReference type="SUPFAM" id="SSF102114">
    <property type="entry name" value="Radical SAM enzymes"/>
    <property type="match status" value="1"/>
</dbReference>
<reference evidence="8 9" key="1">
    <citation type="submission" date="2012-01" db="EMBL/GenBank/DDBJ databases">
        <title>The Genome Sequence of Odoribacter laneus YIT 12061.</title>
        <authorList>
            <consortium name="The Broad Institute Genome Sequencing Platform"/>
            <person name="Earl A."/>
            <person name="Ward D."/>
            <person name="Feldgarden M."/>
            <person name="Gevers D."/>
            <person name="Morotomi M."/>
            <person name="Young S.K."/>
            <person name="Zeng Q."/>
            <person name="Gargeya S."/>
            <person name="Fitzgerald M."/>
            <person name="Haas B."/>
            <person name="Abouelleil A."/>
            <person name="Alvarado L."/>
            <person name="Arachchi H.M."/>
            <person name="Berlin A."/>
            <person name="Chapman S.B."/>
            <person name="Gearin G."/>
            <person name="Goldberg J."/>
            <person name="Griggs A."/>
            <person name="Gujja S."/>
            <person name="Hansen M."/>
            <person name="Heiman D."/>
            <person name="Howarth C."/>
            <person name="Larimer J."/>
            <person name="Lui A."/>
            <person name="MacDonald P.J.P."/>
            <person name="McCowen C."/>
            <person name="Montmayeur A."/>
            <person name="Murphy C."/>
            <person name="Neiman D."/>
            <person name="Pearson M."/>
            <person name="Priest M."/>
            <person name="Roberts A."/>
            <person name="Saif S."/>
            <person name="Shea T."/>
            <person name="Sisk P."/>
            <person name="Stolte C."/>
            <person name="Sykes S."/>
            <person name="Wortman J."/>
            <person name="Nusbaum C."/>
            <person name="Birren B."/>
        </authorList>
    </citation>
    <scope>NUCLEOTIDE SEQUENCE [LARGE SCALE GENOMIC DNA]</scope>
    <source>
        <strain evidence="8 9">YIT 12061</strain>
    </source>
</reference>
<dbReference type="GO" id="GO:0003824">
    <property type="term" value="F:catalytic activity"/>
    <property type="evidence" value="ECO:0007669"/>
    <property type="project" value="InterPro"/>
</dbReference>
<protein>
    <recommendedName>
        <fullName evidence="7">Radical SAM core domain-containing protein</fullName>
    </recommendedName>
</protein>
<comment type="caution">
    <text evidence="8">The sequence shown here is derived from an EMBL/GenBank/DDBJ whole genome shotgun (WGS) entry which is preliminary data.</text>
</comment>
<keyword evidence="4" id="KW-0408">Iron</keyword>
<keyword evidence="9" id="KW-1185">Reference proteome</keyword>
<dbReference type="SFLD" id="SFLDG01386">
    <property type="entry name" value="main_SPASM_domain-containing"/>
    <property type="match status" value="1"/>
</dbReference>
<evidence type="ECO:0000313" key="8">
    <source>
        <dbReference type="EMBL" id="EHP50971.1"/>
    </source>
</evidence>
<keyword evidence="5" id="KW-0411">Iron-sulfur</keyword>
<dbReference type="RefSeq" id="WP_009135452.1">
    <property type="nucleotide sequence ID" value="NZ_JH594596.1"/>
</dbReference>
<dbReference type="eggNOG" id="COG0535">
    <property type="taxonomic scope" value="Bacteria"/>
</dbReference>
<dbReference type="InterPro" id="IPR058240">
    <property type="entry name" value="rSAM_sf"/>
</dbReference>
<dbReference type="PANTHER" id="PTHR43524">
    <property type="entry name" value="RADICAL SAM SUPERFAMILY PROTEIN"/>
    <property type="match status" value="1"/>
</dbReference>
<accession>H1DDG2</accession>
<dbReference type="GeneID" id="98067959"/>
<feature type="region of interest" description="Disordered" evidence="6">
    <location>
        <begin position="448"/>
        <end position="500"/>
    </location>
</feature>
<gene>
    <name evidence="8" type="ORF">HMPREF9449_00298</name>
</gene>
<evidence type="ECO:0000256" key="1">
    <source>
        <dbReference type="ARBA" id="ARBA00001966"/>
    </source>
</evidence>
<dbReference type="CDD" id="cd21128">
    <property type="entry name" value="SPASM_rSAM"/>
    <property type="match status" value="1"/>
</dbReference>
<dbReference type="GO" id="GO:0051536">
    <property type="term" value="F:iron-sulfur cluster binding"/>
    <property type="evidence" value="ECO:0007669"/>
    <property type="project" value="UniProtKB-KW"/>
</dbReference>
<dbReference type="Pfam" id="PF04055">
    <property type="entry name" value="Radical_SAM"/>
    <property type="match status" value="1"/>
</dbReference>
<dbReference type="SFLD" id="SFLDG01067">
    <property type="entry name" value="SPASM/twitch_domain_containing"/>
    <property type="match status" value="1"/>
</dbReference>
<evidence type="ECO:0000259" key="7">
    <source>
        <dbReference type="PROSITE" id="PS51918"/>
    </source>
</evidence>
<evidence type="ECO:0000313" key="9">
    <source>
        <dbReference type="Proteomes" id="UP000004892"/>
    </source>
</evidence>
<dbReference type="InterPro" id="IPR013785">
    <property type="entry name" value="Aldolase_TIM"/>
</dbReference>
<dbReference type="CDD" id="cd01335">
    <property type="entry name" value="Radical_SAM"/>
    <property type="match status" value="1"/>
</dbReference>
<sequence length="500" mass="57769">MKTFKTQVQAFAMKKLLKYVEKDPEQNASKALKWIKKIDTDGTYGSSWDTLAECLKDPQNNWTRLVMKAYNEWDPYVRRKLFEALICNAAIIGNSAIKITSKKYGVNVPWTILMDPTSACNLKCTGCWAAEYGHRMSMDFETLDRIIAEAKDLGVYMFIFSGGEPLVRKKDIIRLCEKHPECYFLAFTNGTLIDEAFADEMLRVGNFAPAISVEGYEEETDMRRGKGTYQAVMRAMKILKEKRLVFGMSTCYHRKNVDVVGSSEYMDFMIDKGAAFVWYFTYMPVGSDAIPELMVTAEQRKFMYNQVRMFRKTKPIFAMDFWNDGEYVKGCIAGGRYYFHINANGDVEPCAFIHYSNVNIKDMSLLEALRSPLFKAYQERQPFNKNHLRPCPLLDNPNSLKEVVHVSGARSTDMLKPEDVDTLTDKCQDTSQRWGNVADKIWYERPDVQEEMRKEGEMPPSTKEEREKRKITEIPEIPREHPGKTEKIKKEEPIEIEIKG</sequence>
<dbReference type="InterPro" id="IPR023885">
    <property type="entry name" value="4Fe4S-binding_SPASM_dom"/>
</dbReference>
<organism evidence="8 9">
    <name type="scientific">Odoribacter laneus YIT 12061</name>
    <dbReference type="NCBI Taxonomy" id="742817"/>
    <lineage>
        <taxon>Bacteria</taxon>
        <taxon>Pseudomonadati</taxon>
        <taxon>Bacteroidota</taxon>
        <taxon>Bacteroidia</taxon>
        <taxon>Bacteroidales</taxon>
        <taxon>Odoribacteraceae</taxon>
        <taxon>Odoribacter</taxon>
    </lineage>
</organism>
<dbReference type="HOGENOM" id="CLU_044700_0_0_10"/>
<name>H1DDG2_9BACT</name>
<dbReference type="PROSITE" id="PS51918">
    <property type="entry name" value="RADICAL_SAM"/>
    <property type="match status" value="1"/>
</dbReference>
<evidence type="ECO:0000256" key="6">
    <source>
        <dbReference type="SAM" id="MobiDB-lite"/>
    </source>
</evidence>
<dbReference type="Proteomes" id="UP000004892">
    <property type="component" value="Unassembled WGS sequence"/>
</dbReference>
<feature type="domain" description="Radical SAM core" evidence="7">
    <location>
        <begin position="106"/>
        <end position="312"/>
    </location>
</feature>
<proteinExistence type="predicted"/>
<comment type="cofactor">
    <cofactor evidence="1">
        <name>[4Fe-4S] cluster</name>
        <dbReference type="ChEBI" id="CHEBI:49883"/>
    </cofactor>
</comment>
<dbReference type="PANTHER" id="PTHR43524:SF1">
    <property type="entry name" value="RADICAL SAM SUPERFAMILY PROTEIN"/>
    <property type="match status" value="1"/>
</dbReference>
<dbReference type="EMBL" id="ADMC01000002">
    <property type="protein sequence ID" value="EHP50971.1"/>
    <property type="molecule type" value="Genomic_DNA"/>
</dbReference>
<dbReference type="STRING" id="742817.HMPREF9449_00298"/>
<evidence type="ECO:0000256" key="5">
    <source>
        <dbReference type="ARBA" id="ARBA00023014"/>
    </source>
</evidence>
<dbReference type="SFLD" id="SFLDS00029">
    <property type="entry name" value="Radical_SAM"/>
    <property type="match status" value="1"/>
</dbReference>